<sequence>MASVSDLYAPLRDVELQIPLYSVGIAVLAVIILVAAPSTNANGGIKAPYIGSKNRLFTRFQFLNRGWELAYAGHVQFKNQIYKVIGGDILVLPTSFVEELHNLPDEKISSIKANVKNFQGRLAGASILLEGNLHTRILQTKVTPQLASFIPRIEDELKLALKNVIGSCADGPVELTGYATVLAHVSRISARVFVGDSLCRNQKWIETSLKYVNNALGTMFVLRCFPDTMKPALTWVIPSSWRTSAAIRDAIKVIGTEVRTRREEQAKNPKAEKPFDFLQFMMDNASEFDGQPHKLAHRQLILSLGSIHVTSVSLCQIWFDIVARPEYVPELREELEMVQKECGGWNKEALGRLRKLDSFMREALSLSPPSILGFKRIVQQPVTLSDGTILPKDADIMVVVAPISKDVATLPNQVPFDGFRHYRTWKEAGGKLNNSFATTSLDNLHFGHGRYACPGRFLASDAIKMILGEWMLNYDMEFVGDKSRPVSTPWHEVMFPDLKKKVRFTKRTS</sequence>
<keyword evidence="7" id="KW-0472">Membrane</keyword>
<keyword evidence="5" id="KW-0408">Iron</keyword>
<evidence type="ECO:0000256" key="3">
    <source>
        <dbReference type="ARBA" id="ARBA00022723"/>
    </source>
</evidence>
<evidence type="ECO:0000313" key="8">
    <source>
        <dbReference type="EMBL" id="KAF2792943.1"/>
    </source>
</evidence>
<dbReference type="Gene3D" id="1.10.630.10">
    <property type="entry name" value="Cytochrome P450"/>
    <property type="match status" value="1"/>
</dbReference>
<comment type="cofactor">
    <cofactor evidence="1">
        <name>heme</name>
        <dbReference type="ChEBI" id="CHEBI:30413"/>
    </cofactor>
</comment>
<comment type="similarity">
    <text evidence="2">Belongs to the cytochrome P450 family.</text>
</comment>
<keyword evidence="6" id="KW-0503">Monooxygenase</keyword>
<accession>A0A6A6XAA4</accession>
<dbReference type="OrthoDB" id="1844152at2759"/>
<keyword evidence="4" id="KW-0560">Oxidoreductase</keyword>
<evidence type="ECO:0000313" key="9">
    <source>
        <dbReference type="Proteomes" id="UP000799757"/>
    </source>
</evidence>
<evidence type="ECO:0000256" key="7">
    <source>
        <dbReference type="SAM" id="Phobius"/>
    </source>
</evidence>
<dbReference type="SUPFAM" id="SSF48264">
    <property type="entry name" value="Cytochrome P450"/>
    <property type="match status" value="1"/>
</dbReference>
<protein>
    <submittedName>
        <fullName evidence="8">Cytochrome P450</fullName>
    </submittedName>
</protein>
<dbReference type="EMBL" id="MU001948">
    <property type="protein sequence ID" value="KAF2792943.1"/>
    <property type="molecule type" value="Genomic_DNA"/>
</dbReference>
<keyword evidence="7" id="KW-1133">Transmembrane helix</keyword>
<name>A0A6A6XAA4_9PLEO</name>
<dbReference type="InterPro" id="IPR036396">
    <property type="entry name" value="Cyt_P450_sf"/>
</dbReference>
<evidence type="ECO:0000256" key="1">
    <source>
        <dbReference type="ARBA" id="ARBA00001971"/>
    </source>
</evidence>
<feature type="transmembrane region" description="Helical" evidence="7">
    <location>
        <begin position="18"/>
        <end position="36"/>
    </location>
</feature>
<dbReference type="GO" id="GO:0020037">
    <property type="term" value="F:heme binding"/>
    <property type="evidence" value="ECO:0007669"/>
    <property type="project" value="InterPro"/>
</dbReference>
<gene>
    <name evidence="8" type="ORF">K505DRAFT_375665</name>
</gene>
<reference evidence="8" key="1">
    <citation type="journal article" date="2020" name="Stud. Mycol.">
        <title>101 Dothideomycetes genomes: a test case for predicting lifestyles and emergence of pathogens.</title>
        <authorList>
            <person name="Haridas S."/>
            <person name="Albert R."/>
            <person name="Binder M."/>
            <person name="Bloem J."/>
            <person name="Labutti K."/>
            <person name="Salamov A."/>
            <person name="Andreopoulos B."/>
            <person name="Baker S."/>
            <person name="Barry K."/>
            <person name="Bills G."/>
            <person name="Bluhm B."/>
            <person name="Cannon C."/>
            <person name="Castanera R."/>
            <person name="Culley D."/>
            <person name="Daum C."/>
            <person name="Ezra D."/>
            <person name="Gonzalez J."/>
            <person name="Henrissat B."/>
            <person name="Kuo A."/>
            <person name="Liang C."/>
            <person name="Lipzen A."/>
            <person name="Lutzoni F."/>
            <person name="Magnuson J."/>
            <person name="Mondo S."/>
            <person name="Nolan M."/>
            <person name="Ohm R."/>
            <person name="Pangilinan J."/>
            <person name="Park H.-J."/>
            <person name="Ramirez L."/>
            <person name="Alfaro M."/>
            <person name="Sun H."/>
            <person name="Tritt A."/>
            <person name="Yoshinaga Y."/>
            <person name="Zwiers L.-H."/>
            <person name="Turgeon B."/>
            <person name="Goodwin S."/>
            <person name="Spatafora J."/>
            <person name="Crous P."/>
            <person name="Grigoriev I."/>
        </authorList>
    </citation>
    <scope>NUCLEOTIDE SEQUENCE</scope>
    <source>
        <strain evidence="8">CBS 109.77</strain>
    </source>
</reference>
<dbReference type="AlphaFoldDB" id="A0A6A6XAA4"/>
<dbReference type="GO" id="GO:0016705">
    <property type="term" value="F:oxidoreductase activity, acting on paired donors, with incorporation or reduction of molecular oxygen"/>
    <property type="evidence" value="ECO:0007669"/>
    <property type="project" value="InterPro"/>
</dbReference>
<evidence type="ECO:0000256" key="4">
    <source>
        <dbReference type="ARBA" id="ARBA00023002"/>
    </source>
</evidence>
<keyword evidence="3" id="KW-0479">Metal-binding</keyword>
<organism evidence="8 9">
    <name type="scientific">Melanomma pulvis-pyrius CBS 109.77</name>
    <dbReference type="NCBI Taxonomy" id="1314802"/>
    <lineage>
        <taxon>Eukaryota</taxon>
        <taxon>Fungi</taxon>
        <taxon>Dikarya</taxon>
        <taxon>Ascomycota</taxon>
        <taxon>Pezizomycotina</taxon>
        <taxon>Dothideomycetes</taxon>
        <taxon>Pleosporomycetidae</taxon>
        <taxon>Pleosporales</taxon>
        <taxon>Melanommataceae</taxon>
        <taxon>Melanomma</taxon>
    </lineage>
</organism>
<evidence type="ECO:0000256" key="2">
    <source>
        <dbReference type="ARBA" id="ARBA00010617"/>
    </source>
</evidence>
<dbReference type="GO" id="GO:0005506">
    <property type="term" value="F:iron ion binding"/>
    <property type="evidence" value="ECO:0007669"/>
    <property type="project" value="InterPro"/>
</dbReference>
<dbReference type="Proteomes" id="UP000799757">
    <property type="component" value="Unassembled WGS sequence"/>
</dbReference>
<evidence type="ECO:0000256" key="6">
    <source>
        <dbReference type="ARBA" id="ARBA00023033"/>
    </source>
</evidence>
<proteinExistence type="inferred from homology"/>
<dbReference type="PANTHER" id="PTHR46206:SF6">
    <property type="entry name" value="CYTOCHROME P450 MONOOXYGENASE AN1598-RELATED"/>
    <property type="match status" value="1"/>
</dbReference>
<keyword evidence="9" id="KW-1185">Reference proteome</keyword>
<dbReference type="InterPro" id="IPR001128">
    <property type="entry name" value="Cyt_P450"/>
</dbReference>
<dbReference type="Pfam" id="PF00067">
    <property type="entry name" value="p450"/>
    <property type="match status" value="1"/>
</dbReference>
<dbReference type="PANTHER" id="PTHR46206">
    <property type="entry name" value="CYTOCHROME P450"/>
    <property type="match status" value="1"/>
</dbReference>
<dbReference type="GO" id="GO:0004497">
    <property type="term" value="F:monooxygenase activity"/>
    <property type="evidence" value="ECO:0007669"/>
    <property type="project" value="UniProtKB-KW"/>
</dbReference>
<keyword evidence="7" id="KW-0812">Transmembrane</keyword>
<evidence type="ECO:0000256" key="5">
    <source>
        <dbReference type="ARBA" id="ARBA00023004"/>
    </source>
</evidence>
<dbReference type="CDD" id="cd11041">
    <property type="entry name" value="CYP503A1-like"/>
    <property type="match status" value="1"/>
</dbReference>